<evidence type="ECO:0000256" key="2">
    <source>
        <dbReference type="ARBA" id="ARBA00006370"/>
    </source>
</evidence>
<comment type="subcellular location">
    <subcellularLocation>
        <location evidence="1">Secreted</location>
    </subcellularLocation>
</comment>
<evidence type="ECO:0000259" key="5">
    <source>
        <dbReference type="SMART" id="SM00737"/>
    </source>
</evidence>
<feature type="domain" description="MD-2-related lipid-recognition" evidence="5">
    <location>
        <begin position="26"/>
        <end position="148"/>
    </location>
</feature>
<keyword evidence="4" id="KW-0732">Signal</keyword>
<sequence length="179" mass="19574">MMLLATSGLFVVFLLPLYCHGAIPGMEDCTGSHGTFMDGEITPCGGNPCVLVKGQNTSISIKFNSNEVIKSGKIVVHGIIGGIPIPFSLPDNDLCHFVKPGCTIQPNAIEQMDYELFVKESYPSIHVTIKWELVDETGGDVICIKFPAQLSSTPPPPQRPTTLFGHIRQLFKKWFHFGA</sequence>
<proteinExistence type="inferred from homology"/>
<protein>
    <submittedName>
        <fullName evidence="6">ML domain-containing protein</fullName>
    </submittedName>
</protein>
<dbReference type="SMART" id="SM00737">
    <property type="entry name" value="ML"/>
    <property type="match status" value="1"/>
</dbReference>
<dbReference type="GO" id="GO:0032934">
    <property type="term" value="F:sterol binding"/>
    <property type="evidence" value="ECO:0007669"/>
    <property type="project" value="InterPro"/>
</dbReference>
<evidence type="ECO:0000256" key="1">
    <source>
        <dbReference type="ARBA" id="ARBA00004613"/>
    </source>
</evidence>
<dbReference type="InterPro" id="IPR039670">
    <property type="entry name" value="NPC2-like"/>
</dbReference>
<organism evidence="6">
    <name type="scientific">Mesocestoides corti</name>
    <name type="common">Flatworm</name>
    <dbReference type="NCBI Taxonomy" id="53468"/>
    <lineage>
        <taxon>Eukaryota</taxon>
        <taxon>Metazoa</taxon>
        <taxon>Spiralia</taxon>
        <taxon>Lophotrochozoa</taxon>
        <taxon>Platyhelminthes</taxon>
        <taxon>Cestoda</taxon>
        <taxon>Eucestoda</taxon>
        <taxon>Cyclophyllidea</taxon>
        <taxon>Mesocestoididae</taxon>
        <taxon>Mesocestoides</taxon>
    </lineage>
</organism>
<reference evidence="6" key="1">
    <citation type="submission" date="2019-11" db="UniProtKB">
        <authorList>
            <consortium name="WormBaseParasite"/>
        </authorList>
    </citation>
    <scope>IDENTIFICATION</scope>
</reference>
<dbReference type="FunFam" id="2.60.40.770:FF:000001">
    <property type="entry name" value="NPC intracellular cholesterol transporter 2"/>
    <property type="match status" value="1"/>
</dbReference>
<dbReference type="PANTHER" id="PTHR11306">
    <property type="entry name" value="NIEMANN PICK TYPE C2 PROTEIN NPC2-RELATED"/>
    <property type="match status" value="1"/>
</dbReference>
<dbReference type="SUPFAM" id="SSF81296">
    <property type="entry name" value="E set domains"/>
    <property type="match status" value="1"/>
</dbReference>
<dbReference type="Gene3D" id="2.60.40.770">
    <property type="match status" value="1"/>
</dbReference>
<dbReference type="Pfam" id="PF02221">
    <property type="entry name" value="E1_DerP2_DerF2"/>
    <property type="match status" value="1"/>
</dbReference>
<dbReference type="InterPro" id="IPR014756">
    <property type="entry name" value="Ig_E-set"/>
</dbReference>
<dbReference type="WBParaSite" id="MCU_001917-RA">
    <property type="protein sequence ID" value="MCU_001917-RA"/>
    <property type="gene ID" value="MCU_001917"/>
</dbReference>
<feature type="signal peptide" evidence="4">
    <location>
        <begin position="1"/>
        <end position="21"/>
    </location>
</feature>
<dbReference type="GO" id="GO:0005576">
    <property type="term" value="C:extracellular region"/>
    <property type="evidence" value="ECO:0007669"/>
    <property type="project" value="UniProtKB-SubCell"/>
</dbReference>
<dbReference type="InterPro" id="IPR003172">
    <property type="entry name" value="ML_dom"/>
</dbReference>
<feature type="chain" id="PRO_5024407396" evidence="4">
    <location>
        <begin position="22"/>
        <end position="179"/>
    </location>
</feature>
<name>A0A5K3ENW1_MESCO</name>
<dbReference type="GO" id="GO:0015918">
    <property type="term" value="P:sterol transport"/>
    <property type="evidence" value="ECO:0007669"/>
    <property type="project" value="InterPro"/>
</dbReference>
<accession>A0A5K3ENW1</accession>
<evidence type="ECO:0000313" key="6">
    <source>
        <dbReference type="WBParaSite" id="MCU_001917-RA"/>
    </source>
</evidence>
<keyword evidence="3" id="KW-0964">Secreted</keyword>
<dbReference type="AlphaFoldDB" id="A0A5K3ENW1"/>
<evidence type="ECO:0000256" key="3">
    <source>
        <dbReference type="ARBA" id="ARBA00022525"/>
    </source>
</evidence>
<comment type="similarity">
    <text evidence="2">Belongs to the NPC2 family.</text>
</comment>
<evidence type="ECO:0000256" key="4">
    <source>
        <dbReference type="SAM" id="SignalP"/>
    </source>
</evidence>
<dbReference type="PANTHER" id="PTHR11306:SF68">
    <property type="entry name" value="NPC INTRACELLULAR CHOLESTEROL TRANSPORTER 2"/>
    <property type="match status" value="1"/>
</dbReference>